<dbReference type="HOGENOM" id="CLU_030330_0_0_7"/>
<dbReference type="GO" id="GO:0003913">
    <property type="term" value="F:DNA photolyase activity"/>
    <property type="evidence" value="ECO:0007669"/>
    <property type="project" value="TreeGrafter"/>
</dbReference>
<dbReference type="PANTHER" id="PTHR37822">
    <property type="entry name" value="SPORE PHOTOPRODUCT LYASE-RELATED"/>
    <property type="match status" value="1"/>
</dbReference>
<dbReference type="PANTHER" id="PTHR37822:SF2">
    <property type="entry name" value="SPORE PHOTOPRODUCT LYASE"/>
    <property type="match status" value="1"/>
</dbReference>
<dbReference type="eggNOG" id="COG1533">
    <property type="taxonomic scope" value="Bacteria"/>
</dbReference>
<evidence type="ECO:0000313" key="2">
    <source>
        <dbReference type="Proteomes" id="UP000000939"/>
    </source>
</evidence>
<accession>D5UZE9</accession>
<protein>
    <recommendedName>
        <fullName evidence="3">DNA repair photolyase</fullName>
    </recommendedName>
</protein>
<dbReference type="Proteomes" id="UP000000939">
    <property type="component" value="Chromosome"/>
</dbReference>
<name>D5UZE9_ARCNC</name>
<dbReference type="OrthoDB" id="368646at2"/>
<dbReference type="RefSeq" id="WP_013134331.1">
    <property type="nucleotide sequence ID" value="NC_014166.1"/>
</dbReference>
<sequence>MSIEKFNEHITKTNYENLKEKNKVFIKEVYLKYLFSYQELKQLIDFAIDFNMWNEKELYAVFEEEYPSRKNAFNHIRKIWEELKSSSNSYKSFDEKAYEKPRRFSFNEIKKESVGLGSCPVASESTRCCNLLTLDAVQSCGFDCSYCSIQSFYNQDKIGFDVNFKDNLKKLKLDPNYTYHIGTGQSSDSLMWGNKDGLLDALFDFARKNQNVILEFKTKSNNIKYFLENDVPANIICTWSLNTPTIIKNEEHLTATLEQRVDAAKALANKGVIVGFHFHPIVHYENYLDEYKEVFDKLITEFNPDDVALVSFGTLTFIKPVINKIKSRDFKSKILQMPFEEINKKQSYPYEIKKEMFKFAYDSFKAWHNKVYFYLCMEDHKLWKDCFGYEYFSNNQMEDMMKMSYLNKINQKNKVKKNVKREK</sequence>
<dbReference type="Pfam" id="PF20903">
    <property type="entry name" value="SPL"/>
    <property type="match status" value="1"/>
</dbReference>
<gene>
    <name evidence="1" type="ordered locus">Arnit_0521</name>
</gene>
<dbReference type="GO" id="GO:0051539">
    <property type="term" value="F:4 iron, 4 sulfur cluster binding"/>
    <property type="evidence" value="ECO:0007669"/>
    <property type="project" value="TreeGrafter"/>
</dbReference>
<dbReference type="KEGG" id="ant:Arnit_0521"/>
<dbReference type="GO" id="GO:0042601">
    <property type="term" value="C:endospore-forming forespore"/>
    <property type="evidence" value="ECO:0007669"/>
    <property type="project" value="TreeGrafter"/>
</dbReference>
<evidence type="ECO:0008006" key="3">
    <source>
        <dbReference type="Google" id="ProtNLM"/>
    </source>
</evidence>
<organism evidence="1 2">
    <name type="scientific">Arcobacter nitrofigilis (strain ATCC 33309 / DSM 7299 / CCUG 15893 / LMG 7604 / NCTC 12251 / CI)</name>
    <name type="common">Campylobacter nitrofigilis</name>
    <dbReference type="NCBI Taxonomy" id="572480"/>
    <lineage>
        <taxon>Bacteria</taxon>
        <taxon>Pseudomonadati</taxon>
        <taxon>Campylobacterota</taxon>
        <taxon>Epsilonproteobacteria</taxon>
        <taxon>Campylobacterales</taxon>
        <taxon>Arcobacteraceae</taxon>
        <taxon>Arcobacter</taxon>
    </lineage>
</organism>
<reference evidence="1 2" key="1">
    <citation type="journal article" date="2010" name="Stand. Genomic Sci.">
        <title>Complete genome sequence of Arcobacter nitrofigilis type strain (CI).</title>
        <authorList>
            <person name="Pati A."/>
            <person name="Gronow S."/>
            <person name="Lapidus A."/>
            <person name="Copeland A."/>
            <person name="Glavina Del Rio T."/>
            <person name="Nolan M."/>
            <person name="Lucas S."/>
            <person name="Tice H."/>
            <person name="Cheng J.F."/>
            <person name="Han C."/>
            <person name="Chertkov O."/>
            <person name="Bruce D."/>
            <person name="Tapia R."/>
            <person name="Goodwin L."/>
            <person name="Pitluck S."/>
            <person name="Liolios K."/>
            <person name="Ivanova N."/>
            <person name="Mavromatis K."/>
            <person name="Chen A."/>
            <person name="Palaniappan K."/>
            <person name="Land M."/>
            <person name="Hauser L."/>
            <person name="Chang Y.J."/>
            <person name="Jeffries C.D."/>
            <person name="Detter J.C."/>
            <person name="Rohde M."/>
            <person name="Goker M."/>
            <person name="Bristow J."/>
            <person name="Eisen J.A."/>
            <person name="Markowitz V."/>
            <person name="Hugenholtz P."/>
            <person name="Klenk H.P."/>
            <person name="Kyrpides N.C."/>
        </authorList>
    </citation>
    <scope>NUCLEOTIDE SEQUENCE [LARGE SCALE GENOMIC DNA]</scope>
    <source>
        <strain evidence="2">ATCC 33309 / DSM 7299 / CCUG 15893 / LMG 7604 / NCTC 12251 / CI</strain>
    </source>
</reference>
<evidence type="ECO:0000313" key="1">
    <source>
        <dbReference type="EMBL" id="ADG92186.1"/>
    </source>
</evidence>
<dbReference type="InterPro" id="IPR049539">
    <property type="entry name" value="SPL"/>
</dbReference>
<dbReference type="GO" id="GO:1904047">
    <property type="term" value="F:S-adenosyl-L-methionine binding"/>
    <property type="evidence" value="ECO:0007669"/>
    <property type="project" value="TreeGrafter"/>
</dbReference>
<dbReference type="Gene3D" id="3.80.30.30">
    <property type="match status" value="1"/>
</dbReference>
<keyword evidence="2" id="KW-1185">Reference proteome</keyword>
<proteinExistence type="predicted"/>
<dbReference type="STRING" id="572480.Arnit_0521"/>
<dbReference type="AlphaFoldDB" id="D5UZE9"/>
<dbReference type="EMBL" id="CP001999">
    <property type="protein sequence ID" value="ADG92186.1"/>
    <property type="molecule type" value="Genomic_DNA"/>
</dbReference>